<protein>
    <submittedName>
        <fullName evidence="1">Uncharacterized protein</fullName>
    </submittedName>
</protein>
<dbReference type="EMBL" id="RKMK01000115">
    <property type="protein sequence ID" value="RXG83567.1"/>
    <property type="molecule type" value="Genomic_DNA"/>
</dbReference>
<dbReference type="Proteomes" id="UP000290174">
    <property type="component" value="Unassembled WGS sequence"/>
</dbReference>
<accession>A0A4Q0Q3R8</accession>
<sequence>MKSLVNPLQVSRFLRMYDDAAAQRGIKLSLEFDFRKYVSIVQTTPTKEPTSRIFQLDRSPIKSGDGFWMRGVDKNNEIVILQAIRLFDLSRSNFAEHLLNVFSADSTLHAHPQDSWTCIAPSAEKMTGKVCYHGDAWVRRDYRGGMPKIMTGVAFGASFAMWAPDFVCGLVPNWLLDKGLVAQYGYPHHEAGGLQPVQQNALNDYLLLWVTGEELRSRVDRHDPTKLS</sequence>
<comment type="caution">
    <text evidence="1">The sequence shown here is derived from an EMBL/GenBank/DDBJ whole genome shotgun (WGS) entry which is preliminary data.</text>
</comment>
<gene>
    <name evidence="1" type="ORF">EAS61_41850</name>
</gene>
<dbReference type="AlphaFoldDB" id="A0A4Q0Q3R8"/>
<proteinExistence type="predicted"/>
<dbReference type="RefSeq" id="WP_128957388.1">
    <property type="nucleotide sequence ID" value="NZ_RKMK01000115.1"/>
</dbReference>
<evidence type="ECO:0000313" key="1">
    <source>
        <dbReference type="EMBL" id="RXG83567.1"/>
    </source>
</evidence>
<organism evidence="1 2">
    <name type="scientific">Bradyrhizobium zhanjiangense</name>
    <dbReference type="NCBI Taxonomy" id="1325107"/>
    <lineage>
        <taxon>Bacteria</taxon>
        <taxon>Pseudomonadati</taxon>
        <taxon>Pseudomonadota</taxon>
        <taxon>Alphaproteobacteria</taxon>
        <taxon>Hyphomicrobiales</taxon>
        <taxon>Nitrobacteraceae</taxon>
        <taxon>Bradyrhizobium</taxon>
    </lineage>
</organism>
<reference evidence="1 2" key="1">
    <citation type="submission" date="2018-11" db="EMBL/GenBank/DDBJ databases">
        <title>Bradyrhizobium sp. nov., isolated from effective nodules of peanut in China.</title>
        <authorList>
            <person name="Li Y."/>
        </authorList>
    </citation>
    <scope>NUCLEOTIDE SEQUENCE [LARGE SCALE GENOMIC DNA]</scope>
    <source>
        <strain evidence="1 2">CCBAU 51770</strain>
    </source>
</reference>
<name>A0A4Q0Q3R8_9BRAD</name>
<evidence type="ECO:0000313" key="2">
    <source>
        <dbReference type="Proteomes" id="UP000290174"/>
    </source>
</evidence>